<name>A0A0L7L9E5_OPEBR</name>
<evidence type="ECO:0000313" key="1">
    <source>
        <dbReference type="EMBL" id="KOB71994.1"/>
    </source>
</evidence>
<dbReference type="InterPro" id="IPR019399">
    <property type="entry name" value="Parkin_co-regulated_protein"/>
</dbReference>
<gene>
    <name evidence="1" type="ORF">OBRU01_12854</name>
</gene>
<proteinExistence type="predicted"/>
<keyword evidence="2" id="KW-1185">Reference proteome</keyword>
<dbReference type="EMBL" id="JTDY01002152">
    <property type="protein sequence ID" value="KOB71994.1"/>
    <property type="molecule type" value="Genomic_DNA"/>
</dbReference>
<dbReference type="STRING" id="104452.A0A0L7L9E5"/>
<dbReference type="Pfam" id="PF10274">
    <property type="entry name" value="ParcG"/>
    <property type="match status" value="1"/>
</dbReference>
<dbReference type="GO" id="GO:0051879">
    <property type="term" value="F:Hsp90 protein binding"/>
    <property type="evidence" value="ECO:0007669"/>
    <property type="project" value="TreeGrafter"/>
</dbReference>
<dbReference type="PANTHER" id="PTHR21207:SF2">
    <property type="entry name" value="PARKIN COREGULATED GENE PROTEIN"/>
    <property type="match status" value="1"/>
</dbReference>
<accession>A0A0L7L9E5</accession>
<organism evidence="1 2">
    <name type="scientific">Operophtera brumata</name>
    <name type="common">Winter moth</name>
    <name type="synonym">Phalaena brumata</name>
    <dbReference type="NCBI Taxonomy" id="104452"/>
    <lineage>
        <taxon>Eukaryota</taxon>
        <taxon>Metazoa</taxon>
        <taxon>Ecdysozoa</taxon>
        <taxon>Arthropoda</taxon>
        <taxon>Hexapoda</taxon>
        <taxon>Insecta</taxon>
        <taxon>Pterygota</taxon>
        <taxon>Neoptera</taxon>
        <taxon>Endopterygota</taxon>
        <taxon>Lepidoptera</taxon>
        <taxon>Glossata</taxon>
        <taxon>Ditrysia</taxon>
        <taxon>Geometroidea</taxon>
        <taxon>Geometridae</taxon>
        <taxon>Larentiinae</taxon>
        <taxon>Operophtera</taxon>
    </lineage>
</organism>
<dbReference type="AlphaFoldDB" id="A0A0L7L9E5"/>
<protein>
    <submittedName>
        <fullName evidence="1">Uncharacterized protein</fullName>
    </submittedName>
</protein>
<evidence type="ECO:0000313" key="2">
    <source>
        <dbReference type="Proteomes" id="UP000037510"/>
    </source>
</evidence>
<dbReference type="Proteomes" id="UP000037510">
    <property type="component" value="Unassembled WGS sequence"/>
</dbReference>
<sequence>MVLLPACTPDICGKDFRNSLQKPSPNYSRGHKKRKVRIVPAFTIQETLGVGIDVSTTKGENVADMIEDTLQILEKYGGPDAFINIKYMIPTYESCIQN</sequence>
<comment type="caution">
    <text evidence="1">The sequence shown here is derived from an EMBL/GenBank/DDBJ whole genome shotgun (WGS) entry which is preliminary data.</text>
</comment>
<dbReference type="GO" id="GO:0030544">
    <property type="term" value="F:Hsp70 protein binding"/>
    <property type="evidence" value="ECO:0007669"/>
    <property type="project" value="TreeGrafter"/>
</dbReference>
<reference evidence="1 2" key="1">
    <citation type="journal article" date="2015" name="Genome Biol. Evol.">
        <title>The genome of winter moth (Operophtera brumata) provides a genomic perspective on sexual dimorphism and phenology.</title>
        <authorList>
            <person name="Derks M.F."/>
            <person name="Smit S."/>
            <person name="Salis L."/>
            <person name="Schijlen E."/>
            <person name="Bossers A."/>
            <person name="Mateman C."/>
            <person name="Pijl A.S."/>
            <person name="de Ridder D."/>
            <person name="Groenen M.A."/>
            <person name="Visser M.E."/>
            <person name="Megens H.J."/>
        </authorList>
    </citation>
    <scope>NUCLEOTIDE SEQUENCE [LARGE SCALE GENOMIC DNA]</scope>
    <source>
        <strain evidence="1">WM2013NL</strain>
        <tissue evidence="1">Head and thorax</tissue>
    </source>
</reference>
<dbReference type="PANTHER" id="PTHR21207">
    <property type="entry name" value="PARKIN COREGULATED GENE PROTEIN PARK2 COREGULATED"/>
    <property type="match status" value="1"/>
</dbReference>